<dbReference type="Pfam" id="PF00583">
    <property type="entry name" value="Acetyltransf_1"/>
    <property type="match status" value="1"/>
</dbReference>
<dbReference type="PROSITE" id="PS51186">
    <property type="entry name" value="GNAT"/>
    <property type="match status" value="1"/>
</dbReference>
<proteinExistence type="predicted"/>
<dbReference type="InterPro" id="IPR016181">
    <property type="entry name" value="Acyl_CoA_acyltransferase"/>
</dbReference>
<keyword evidence="5" id="KW-1185">Reference proteome</keyword>
<evidence type="ECO:0000256" key="2">
    <source>
        <dbReference type="ARBA" id="ARBA00023315"/>
    </source>
</evidence>
<keyword evidence="1 4" id="KW-0808">Transferase</keyword>
<name>A0ABW5X187_9FLAO</name>
<evidence type="ECO:0000313" key="4">
    <source>
        <dbReference type="EMBL" id="MFD2832129.1"/>
    </source>
</evidence>
<dbReference type="Proteomes" id="UP001597438">
    <property type="component" value="Unassembled WGS sequence"/>
</dbReference>
<dbReference type="EMBL" id="JBHUOJ010000004">
    <property type="protein sequence ID" value="MFD2832129.1"/>
    <property type="molecule type" value="Genomic_DNA"/>
</dbReference>
<sequence>MIRLAKLSELDKIKELTERCAMHMINKKIFQWNENYPSRERLQEDILQNELWITEENFTILGIIVITPKMDYEYIPIKWLTKNGNNLYIHRLAVDPDLWGNGIAQNMMSFAENKARKENFDSVRLDTFSQNKRNQNFYESRGYQKLGNIYFPRQSEHPFYCYELPL</sequence>
<protein>
    <submittedName>
        <fullName evidence="4">GNAT family N-acetyltransferase</fullName>
        <ecNumber evidence="4">2.3.-.-</ecNumber>
    </submittedName>
</protein>
<dbReference type="PANTHER" id="PTHR43877:SF2">
    <property type="entry name" value="AMINOALKYLPHOSPHONATE N-ACETYLTRANSFERASE-RELATED"/>
    <property type="match status" value="1"/>
</dbReference>
<dbReference type="Gene3D" id="3.40.630.30">
    <property type="match status" value="1"/>
</dbReference>
<dbReference type="SUPFAM" id="SSF55729">
    <property type="entry name" value="Acyl-CoA N-acyltransferases (Nat)"/>
    <property type="match status" value="1"/>
</dbReference>
<evidence type="ECO:0000256" key="1">
    <source>
        <dbReference type="ARBA" id="ARBA00022679"/>
    </source>
</evidence>
<gene>
    <name evidence="4" type="ORF">ACFSYS_02440</name>
</gene>
<dbReference type="GO" id="GO:0016746">
    <property type="term" value="F:acyltransferase activity"/>
    <property type="evidence" value="ECO:0007669"/>
    <property type="project" value="UniProtKB-KW"/>
</dbReference>
<keyword evidence="2 4" id="KW-0012">Acyltransferase</keyword>
<dbReference type="RefSeq" id="WP_251739449.1">
    <property type="nucleotide sequence ID" value="NZ_JBHUOJ010000004.1"/>
</dbReference>
<evidence type="ECO:0000259" key="3">
    <source>
        <dbReference type="PROSITE" id="PS51186"/>
    </source>
</evidence>
<comment type="caution">
    <text evidence="4">The sequence shown here is derived from an EMBL/GenBank/DDBJ whole genome shotgun (WGS) entry which is preliminary data.</text>
</comment>
<dbReference type="PANTHER" id="PTHR43877">
    <property type="entry name" value="AMINOALKYLPHOSPHONATE N-ACETYLTRANSFERASE-RELATED-RELATED"/>
    <property type="match status" value="1"/>
</dbReference>
<feature type="domain" description="N-acetyltransferase" evidence="3">
    <location>
        <begin position="1"/>
        <end position="166"/>
    </location>
</feature>
<dbReference type="InterPro" id="IPR000182">
    <property type="entry name" value="GNAT_dom"/>
</dbReference>
<dbReference type="InterPro" id="IPR050832">
    <property type="entry name" value="Bact_Acetyltransf"/>
</dbReference>
<reference evidence="5" key="1">
    <citation type="journal article" date="2019" name="Int. J. Syst. Evol. Microbiol.">
        <title>The Global Catalogue of Microorganisms (GCM) 10K type strain sequencing project: providing services to taxonomists for standard genome sequencing and annotation.</title>
        <authorList>
            <consortium name="The Broad Institute Genomics Platform"/>
            <consortium name="The Broad Institute Genome Sequencing Center for Infectious Disease"/>
            <person name="Wu L."/>
            <person name="Ma J."/>
        </authorList>
    </citation>
    <scope>NUCLEOTIDE SEQUENCE [LARGE SCALE GENOMIC DNA]</scope>
    <source>
        <strain evidence="5">KCTC 52925</strain>
    </source>
</reference>
<organism evidence="4 5">
    <name type="scientific">Christiangramia antarctica</name>
    <dbReference type="NCBI Taxonomy" id="2058158"/>
    <lineage>
        <taxon>Bacteria</taxon>
        <taxon>Pseudomonadati</taxon>
        <taxon>Bacteroidota</taxon>
        <taxon>Flavobacteriia</taxon>
        <taxon>Flavobacteriales</taxon>
        <taxon>Flavobacteriaceae</taxon>
        <taxon>Christiangramia</taxon>
    </lineage>
</organism>
<accession>A0ABW5X187</accession>
<evidence type="ECO:0000313" key="5">
    <source>
        <dbReference type="Proteomes" id="UP001597438"/>
    </source>
</evidence>
<dbReference type="EC" id="2.3.-.-" evidence="4"/>
<dbReference type="CDD" id="cd04301">
    <property type="entry name" value="NAT_SF"/>
    <property type="match status" value="1"/>
</dbReference>